<keyword evidence="6" id="KW-1185">Reference proteome</keyword>
<evidence type="ECO:0000313" key="6">
    <source>
        <dbReference type="Proteomes" id="UP001499987"/>
    </source>
</evidence>
<gene>
    <name evidence="5" type="ORF">GCM10009663_61100</name>
</gene>
<dbReference type="EMBL" id="BAAALD010000083">
    <property type="protein sequence ID" value="GAA1111688.1"/>
    <property type="molecule type" value="Genomic_DNA"/>
</dbReference>
<sequence>MAAETAAADRWESVLDSVVVYASGALCRRRARGRVPADGRVRLTGLPRVADAGSLRASVLSGGARVTAARLEPEAKVRSRSDLPGLRLRVDRARDAAEALRQRSARQEARIAEVSAVRAVPPPLQADEPHRRTPTDAWFELADFVDERLAALHARSADLAEELRLAEHELALAEDALARASSAVAVGPVTLGGSAVVTLEGAAEGAEVELEVEYGVPGAVWVPTYRLTYRQGEGSGTLLLRAQLAQRTGEDWSGVRIGLSTADLQRRTDLPQLRSLRIGRRQAVPAASGWREPPAGLGDLFSGYDAAGRPPQPRAGRARPAGGGRPGRAARPGAGPDVTLAGGLTGAETALPFAAPPPPPPPAPGAAPQAFPMPAPSVQAYGAAPQPPGAMPPPAPVASARGMRARAGGGARSAPAAAFDVAPEPVAPPVPPGPSQAQLDYAGLVLDGPDRPAHRRGLLFPGAVHDPAATESRNLAESVAALALPAHAVRPRVSAGSFDQRYDAAARADVPSDGTWHTVTVGEVPVSLRTEYVCVPAVEEAVYGTLVLTNATASALLAGPVEVTVDGDFLLTAALPTLAAGGARRVGLGQAEAVRVARRTEMRESTAGMLNNTTVLDHRIHVELANRLPHPVTVEVRERVPVSTDQDVRIEERGTWTAPDRPSEAYPPSTRRWRVELPADGTAELDGGYEIRIPAGKAVVGGNRRS</sequence>
<feature type="compositionally biased region" description="Low complexity" evidence="2">
    <location>
        <begin position="397"/>
        <end position="416"/>
    </location>
</feature>
<dbReference type="InterPro" id="IPR011935">
    <property type="entry name" value="CHP02231"/>
</dbReference>
<evidence type="ECO:0000313" key="5">
    <source>
        <dbReference type="EMBL" id="GAA1111688.1"/>
    </source>
</evidence>
<reference evidence="5 6" key="1">
    <citation type="journal article" date="2019" name="Int. J. Syst. Evol. Microbiol.">
        <title>The Global Catalogue of Microorganisms (GCM) 10K type strain sequencing project: providing services to taxonomists for standard genome sequencing and annotation.</title>
        <authorList>
            <consortium name="The Broad Institute Genomics Platform"/>
            <consortium name="The Broad Institute Genome Sequencing Center for Infectious Disease"/>
            <person name="Wu L."/>
            <person name="Ma J."/>
        </authorList>
    </citation>
    <scope>NUCLEOTIDE SEQUENCE [LARGE SCALE GENOMIC DNA]</scope>
    <source>
        <strain evidence="5 6">JCM 13002</strain>
    </source>
</reference>
<name>A0ABN1U0U1_9ACTN</name>
<dbReference type="PANTHER" id="PTHR31005">
    <property type="entry name" value="DUF4139 DOMAIN-CONTAINING PROTEIN"/>
    <property type="match status" value="1"/>
</dbReference>
<accession>A0ABN1U0U1</accession>
<feature type="compositionally biased region" description="Pro residues" evidence="2">
    <location>
        <begin position="354"/>
        <end position="375"/>
    </location>
</feature>
<evidence type="ECO:0000256" key="2">
    <source>
        <dbReference type="SAM" id="MobiDB-lite"/>
    </source>
</evidence>
<dbReference type="Proteomes" id="UP001499987">
    <property type="component" value="Unassembled WGS sequence"/>
</dbReference>
<feature type="compositionally biased region" description="Low complexity" evidence="2">
    <location>
        <begin position="327"/>
        <end position="336"/>
    </location>
</feature>
<feature type="coiled-coil region" evidence="1">
    <location>
        <begin position="83"/>
        <end position="110"/>
    </location>
</feature>
<comment type="caution">
    <text evidence="5">The sequence shown here is derived from an EMBL/GenBank/DDBJ whole genome shotgun (WGS) entry which is preliminary data.</text>
</comment>
<feature type="compositionally biased region" description="Low complexity" evidence="2">
    <location>
        <begin position="306"/>
        <end position="320"/>
    </location>
</feature>
<feature type="compositionally biased region" description="Pro residues" evidence="2">
    <location>
        <begin position="385"/>
        <end position="396"/>
    </location>
</feature>
<proteinExistence type="predicted"/>
<feature type="coiled-coil region" evidence="1">
    <location>
        <begin position="149"/>
        <end position="183"/>
    </location>
</feature>
<feature type="domain" description="DUF4139" evidence="3">
    <location>
        <begin position="210"/>
        <end position="694"/>
    </location>
</feature>
<evidence type="ECO:0000259" key="3">
    <source>
        <dbReference type="Pfam" id="PF13598"/>
    </source>
</evidence>
<feature type="domain" description="DUF4140" evidence="4">
    <location>
        <begin position="18"/>
        <end position="114"/>
    </location>
</feature>
<dbReference type="PANTHER" id="PTHR31005:SF8">
    <property type="entry name" value="DUF4139 DOMAIN-CONTAINING PROTEIN"/>
    <property type="match status" value="1"/>
</dbReference>
<keyword evidence="1" id="KW-0175">Coiled coil</keyword>
<dbReference type="Pfam" id="PF13598">
    <property type="entry name" value="DUF4139"/>
    <property type="match status" value="1"/>
</dbReference>
<dbReference type="InterPro" id="IPR025554">
    <property type="entry name" value="DUF4140"/>
</dbReference>
<protein>
    <recommendedName>
        <fullName evidence="7">DUF4139 domain-containing protein</fullName>
    </recommendedName>
</protein>
<evidence type="ECO:0000256" key="1">
    <source>
        <dbReference type="SAM" id="Coils"/>
    </source>
</evidence>
<dbReference type="Pfam" id="PF13600">
    <property type="entry name" value="DUF4140"/>
    <property type="match status" value="1"/>
</dbReference>
<feature type="region of interest" description="Disordered" evidence="2">
    <location>
        <begin position="301"/>
        <end position="416"/>
    </location>
</feature>
<evidence type="ECO:0008006" key="7">
    <source>
        <dbReference type="Google" id="ProtNLM"/>
    </source>
</evidence>
<dbReference type="InterPro" id="IPR037291">
    <property type="entry name" value="DUF4139"/>
</dbReference>
<organism evidence="5 6">
    <name type="scientific">Kitasatospora arboriphila</name>
    <dbReference type="NCBI Taxonomy" id="258052"/>
    <lineage>
        <taxon>Bacteria</taxon>
        <taxon>Bacillati</taxon>
        <taxon>Actinomycetota</taxon>
        <taxon>Actinomycetes</taxon>
        <taxon>Kitasatosporales</taxon>
        <taxon>Streptomycetaceae</taxon>
        <taxon>Kitasatospora</taxon>
    </lineage>
</organism>
<evidence type="ECO:0000259" key="4">
    <source>
        <dbReference type="Pfam" id="PF13600"/>
    </source>
</evidence>